<accession>F0ZTT7</accession>
<dbReference type="RefSeq" id="XP_003290820.1">
    <property type="nucleotide sequence ID" value="XM_003290772.1"/>
</dbReference>
<dbReference type="InParanoid" id="F0ZTT7"/>
<feature type="signal peptide" evidence="1">
    <location>
        <begin position="1"/>
        <end position="21"/>
    </location>
</feature>
<keyword evidence="3" id="KW-1185">Reference proteome</keyword>
<keyword evidence="1" id="KW-0732">Signal</keyword>
<feature type="chain" id="PRO_5003261959" evidence="1">
    <location>
        <begin position="22"/>
        <end position="376"/>
    </location>
</feature>
<sequence>MIIKWFNIVFIFTVLFNFIFCQNEDSGSLDSSSTFNTLIDVPDEVENIPFLCYGNTNNQSLYLVNNSYIYKPHSVKKENSISYLPSNCSLLHDGSDLRNLSCCLNSNKESFNKAINYIWSDQVIGNLIDLTNNKTLEGGFKIVNDDGTTPDLIEPNKTKNNEDDEQILFVYDTRDSVKTCLDHLVKIQCFRCSQDHRTILRDLDPSIYRLLGVEGKVPLFFLDSETVVEKDIVNGSLVNTNITHGKPLSICKSYFDTLMQHCQYVSARNTPLNKLYVPVSDVHFKSPAVGKYGIKVPYLQEIAYVSIDKVDSFYVSNFNCFQLPIKPFVEPSRSLVINKIWYADKNNQTSESAAPKLESNQILKFILVLIIILIVN</sequence>
<evidence type="ECO:0000313" key="2">
    <source>
        <dbReference type="EMBL" id="EGC32651.1"/>
    </source>
</evidence>
<dbReference type="GeneID" id="10508532"/>
<protein>
    <submittedName>
        <fullName evidence="2">Uncharacterized protein</fullName>
    </submittedName>
</protein>
<evidence type="ECO:0000256" key="1">
    <source>
        <dbReference type="SAM" id="SignalP"/>
    </source>
</evidence>
<dbReference type="Proteomes" id="UP000001064">
    <property type="component" value="Unassembled WGS sequence"/>
</dbReference>
<proteinExistence type="predicted"/>
<name>F0ZTT7_DICPU</name>
<dbReference type="OrthoDB" id="20761at2759"/>
<dbReference type="STRING" id="5786.F0ZTT7"/>
<reference evidence="3" key="1">
    <citation type="journal article" date="2011" name="Genome Biol.">
        <title>Comparative genomics of the social amoebae Dictyostelium discoideum and Dictyostelium purpureum.</title>
        <authorList>
            <consortium name="US DOE Joint Genome Institute (JGI-PGF)"/>
            <person name="Sucgang R."/>
            <person name="Kuo A."/>
            <person name="Tian X."/>
            <person name="Salerno W."/>
            <person name="Parikh A."/>
            <person name="Feasley C.L."/>
            <person name="Dalin E."/>
            <person name="Tu H."/>
            <person name="Huang E."/>
            <person name="Barry K."/>
            <person name="Lindquist E."/>
            <person name="Shapiro H."/>
            <person name="Bruce D."/>
            <person name="Schmutz J."/>
            <person name="Salamov A."/>
            <person name="Fey P."/>
            <person name="Gaudet P."/>
            <person name="Anjard C."/>
            <person name="Babu M.M."/>
            <person name="Basu S."/>
            <person name="Bushmanova Y."/>
            <person name="van der Wel H."/>
            <person name="Katoh-Kurasawa M."/>
            <person name="Dinh C."/>
            <person name="Coutinho P.M."/>
            <person name="Saito T."/>
            <person name="Elias M."/>
            <person name="Schaap P."/>
            <person name="Kay R.R."/>
            <person name="Henrissat B."/>
            <person name="Eichinger L."/>
            <person name="Rivero F."/>
            <person name="Putnam N.H."/>
            <person name="West C.M."/>
            <person name="Loomis W.F."/>
            <person name="Chisholm R.L."/>
            <person name="Shaulsky G."/>
            <person name="Strassmann J.E."/>
            <person name="Queller D.C."/>
            <person name="Kuspa A."/>
            <person name="Grigoriev I.V."/>
        </authorList>
    </citation>
    <scope>NUCLEOTIDE SEQUENCE [LARGE SCALE GENOMIC DNA]</scope>
    <source>
        <strain evidence="3">QSDP1</strain>
    </source>
</reference>
<dbReference type="AlphaFoldDB" id="F0ZTT7"/>
<dbReference type="EMBL" id="GL871182">
    <property type="protein sequence ID" value="EGC32651.1"/>
    <property type="molecule type" value="Genomic_DNA"/>
</dbReference>
<dbReference type="FunCoup" id="F0ZTT7">
    <property type="interactions" value="743"/>
</dbReference>
<evidence type="ECO:0000313" key="3">
    <source>
        <dbReference type="Proteomes" id="UP000001064"/>
    </source>
</evidence>
<dbReference type="VEuPathDB" id="AmoebaDB:DICPUDRAFT_155370"/>
<gene>
    <name evidence="2" type="ORF">DICPUDRAFT_155370</name>
</gene>
<dbReference type="KEGG" id="dpp:DICPUDRAFT_155370"/>
<organism evidence="2 3">
    <name type="scientific">Dictyostelium purpureum</name>
    <name type="common">Slime mold</name>
    <dbReference type="NCBI Taxonomy" id="5786"/>
    <lineage>
        <taxon>Eukaryota</taxon>
        <taxon>Amoebozoa</taxon>
        <taxon>Evosea</taxon>
        <taxon>Eumycetozoa</taxon>
        <taxon>Dictyostelia</taxon>
        <taxon>Dictyosteliales</taxon>
        <taxon>Dictyosteliaceae</taxon>
        <taxon>Dictyostelium</taxon>
    </lineage>
</organism>
<dbReference type="OMA" id="HIVIFTI"/>
<dbReference type="eggNOG" id="ENOG502RHB3">
    <property type="taxonomic scope" value="Eukaryota"/>
</dbReference>